<reference evidence="6" key="2">
    <citation type="journal article" date="2017" name="Sci. Adv.">
        <title>A tail of two voltages: Proteomic comparison of the three electric organs of the electric eel.</title>
        <authorList>
            <person name="Traeger L.L."/>
            <person name="Sabat G."/>
            <person name="Barrett-Wilt G.A."/>
            <person name="Wells G.B."/>
            <person name="Sussman M.R."/>
        </authorList>
    </citation>
    <scope>NUCLEOTIDE SEQUENCE [LARGE SCALE GENOMIC DNA]</scope>
</reference>
<dbReference type="STRING" id="8005.ENSEEEP00000002910"/>
<proteinExistence type="predicted"/>
<dbReference type="Pfam" id="PF24778">
    <property type="entry name" value="Ig-CFAP74_3rd"/>
    <property type="match status" value="1"/>
</dbReference>
<dbReference type="Ensembl" id="ENSEEET00000002956.2">
    <property type="protein sequence ID" value="ENSEEEP00000002910.2"/>
    <property type="gene ID" value="ENSEEEG00000001662.2"/>
</dbReference>
<dbReference type="OMA" id="NGCNTIN"/>
<reference evidence="5" key="5">
    <citation type="submission" date="2025-09" db="UniProtKB">
        <authorList>
            <consortium name="Ensembl"/>
        </authorList>
    </citation>
    <scope>IDENTIFICATION</scope>
</reference>
<dbReference type="Gene3D" id="2.60.40.10">
    <property type="entry name" value="Immunoglobulins"/>
    <property type="match status" value="3"/>
</dbReference>
<evidence type="ECO:0000313" key="5">
    <source>
        <dbReference type="Ensembl" id="ENSEEEP00000002910.2"/>
    </source>
</evidence>
<dbReference type="InterPro" id="IPR008962">
    <property type="entry name" value="PapD-like_sf"/>
</dbReference>
<feature type="domain" description="Cep192-like" evidence="1">
    <location>
        <begin position="788"/>
        <end position="847"/>
    </location>
</feature>
<dbReference type="SUPFAM" id="SSF49354">
    <property type="entry name" value="PapD-like"/>
    <property type="match status" value="1"/>
</dbReference>
<evidence type="ECO:0000313" key="6">
    <source>
        <dbReference type="Proteomes" id="UP000314983"/>
    </source>
</evidence>
<dbReference type="InterPro" id="IPR013783">
    <property type="entry name" value="Ig-like_fold"/>
</dbReference>
<dbReference type="InterPro" id="IPR056306">
    <property type="entry name" value="Ig-CFAP74_2nd"/>
</dbReference>
<accession>A0A4W4DUM2</accession>
<evidence type="ECO:0000259" key="3">
    <source>
        <dbReference type="Pfam" id="PF24778"/>
    </source>
</evidence>
<feature type="domain" description="CFAP74 second Ig-like" evidence="2">
    <location>
        <begin position="236"/>
        <end position="268"/>
    </location>
</feature>
<feature type="domain" description="CFAP74 second Ig-like" evidence="2">
    <location>
        <begin position="172"/>
        <end position="216"/>
    </location>
</feature>
<dbReference type="InterPro" id="IPR054089">
    <property type="entry name" value="Cep192-like_D3"/>
</dbReference>
<dbReference type="Pfam" id="PF24771">
    <property type="entry name" value="Ig_CFAP74_1st"/>
    <property type="match status" value="1"/>
</dbReference>
<dbReference type="Pfam" id="PF24770">
    <property type="entry name" value="Ig-CFAP74_2"/>
    <property type="match status" value="2"/>
</dbReference>
<feature type="domain" description="CFAP74 third Ig-like" evidence="3">
    <location>
        <begin position="279"/>
        <end position="389"/>
    </location>
</feature>
<protein>
    <recommendedName>
        <fullName evidence="7">Abnormal spindle-like microcephaly-associated protein ASH domain-containing protein</fullName>
    </recommendedName>
</protein>
<dbReference type="AlphaFoldDB" id="A0A4W4DUM2"/>
<sequence length="893" mass="97761">MFQERRHDIILYNNEDEDGPLKASSLKSTKMGLTQNLASKPAKIPTAGKELKHPPFVSKPEIVLFKDFDLGRTYKKKVVLTNVCHTTNYCRFLGVSQNLFDFLSVSVCIEIQFPYCLQNILVLGILSTHVSFLLFLSFQLNEDLDGRIQFQSANGPFYVIVKCRRKRCEMVVDSSLIDFGTHVVGQTISRVISLTNRGALGTCYALSSLSSDCPQLHHLSQQQALYRIFLLSSSPQALEGEVGPFASVKLPVVFTPTLPGETRLDMVVSVRGVAESTPVWVAEPSVDLRICVYDHLYQDSIEVQTSTALRLTFEVCKELKNHMDILPKTGYIQAKSKFQAQLKFLPRRSLPGDAKSFFDQDTGVLEVPLAVQVADQAKPVWVTVHAVVTTSDLEFHHSEVDFGHCSVFESVKASVRLTNRSLLPQDFGFVGVPKFIDVQPNDGFGTLLPHQTLDIDLIFSASKAGEYNFQLTCKSGTNRDFLLACRAVGVRPSLELSASLVRFRATAVGDRSVAVLYVSNTRASRNELSRRGPRVGEGPAAPVVPRLFSFTPPENSGITVTPARGTGVLLFILPSSDDYAHGRASLLRSFKDHVSRYVVPCHVSDADIAQPKGSEVPTLLSSPYNTLYLELHCPAIRPKLVVISDSGRTTVNFSQVAVGNALLKSSLLDLNGPFSVLNVLRAVRPGDTHTLLLAFMPALAKKTAVELTLCGEGVAPLVTCSLEGQVTNFGHVLERESATQWFTLQNSSSLRVQFRVVLGSSRDHSPKRSCYAFMSASPAGEAVQTGTQNYNGQRVFSVSPTEGAIGPGKTQDIAVTFQPDHESRHYQDTLRVQLMNEQTVCVVELRGAARRHTVFVCGGDALDVCAESLLPRHIYNTGMAAPAGALSDLPAVS</sequence>
<dbReference type="Pfam" id="PF24798">
    <property type="entry name" value="Ig-CFAP74_4th"/>
    <property type="match status" value="1"/>
</dbReference>
<dbReference type="InterPro" id="IPR056307">
    <property type="entry name" value="Ig-CFAP74_3rd"/>
</dbReference>
<dbReference type="GeneTree" id="ENSGT00900000141054"/>
<reference evidence="5" key="4">
    <citation type="submission" date="2025-08" db="UniProtKB">
        <authorList>
            <consortium name="Ensembl"/>
        </authorList>
    </citation>
    <scope>IDENTIFICATION</scope>
</reference>
<dbReference type="Proteomes" id="UP000314983">
    <property type="component" value="Chromosome 18"/>
</dbReference>
<dbReference type="PANTHER" id="PTHR22538:SF0">
    <property type="entry name" value="CILIA- AND FLAGELLA-ASSOCIATED PROTEIN 74"/>
    <property type="match status" value="1"/>
</dbReference>
<feature type="domain" description="CFAP74 fourth Ig-like" evidence="4">
    <location>
        <begin position="395"/>
        <end position="489"/>
    </location>
</feature>
<name>A0A4W4DUM2_ELEEL</name>
<dbReference type="PANTHER" id="PTHR22538">
    <property type="entry name" value="CILIA- AND FLAGELLA-ASSOCIATED PROTEIN 74"/>
    <property type="match status" value="1"/>
</dbReference>
<keyword evidence="6" id="KW-1185">Reference proteome</keyword>
<dbReference type="Pfam" id="PF22067">
    <property type="entry name" value="Cep192_D3"/>
    <property type="match status" value="1"/>
</dbReference>
<evidence type="ECO:0000259" key="2">
    <source>
        <dbReference type="Pfam" id="PF24770"/>
    </source>
</evidence>
<reference evidence="6" key="1">
    <citation type="journal article" date="2014" name="Science">
        <title>Nonhuman genetics. Genomic basis for the convergent evolution of electric organs.</title>
        <authorList>
            <person name="Gallant J.R."/>
            <person name="Traeger L.L."/>
            <person name="Volkening J.D."/>
            <person name="Moffett H."/>
            <person name="Chen P.H."/>
            <person name="Novina C.D."/>
            <person name="Phillips G.N.Jr."/>
            <person name="Anand R."/>
            <person name="Wells G.B."/>
            <person name="Pinch M."/>
            <person name="Guth R."/>
            <person name="Unguez G.A."/>
            <person name="Albert J.S."/>
            <person name="Zakon H.H."/>
            <person name="Samanta M.P."/>
            <person name="Sussman M.R."/>
        </authorList>
    </citation>
    <scope>NUCLEOTIDE SEQUENCE [LARGE SCALE GENOMIC DNA]</scope>
</reference>
<evidence type="ECO:0008006" key="7">
    <source>
        <dbReference type="Google" id="ProtNLM"/>
    </source>
</evidence>
<evidence type="ECO:0000259" key="1">
    <source>
        <dbReference type="Pfam" id="PF22067"/>
    </source>
</evidence>
<dbReference type="InterPro" id="IPR056310">
    <property type="entry name" value="Ig-CFAP74_4th"/>
</dbReference>
<organism evidence="5 6">
    <name type="scientific">Electrophorus electricus</name>
    <name type="common">Electric eel</name>
    <name type="synonym">Gymnotus electricus</name>
    <dbReference type="NCBI Taxonomy" id="8005"/>
    <lineage>
        <taxon>Eukaryota</taxon>
        <taxon>Metazoa</taxon>
        <taxon>Chordata</taxon>
        <taxon>Craniata</taxon>
        <taxon>Vertebrata</taxon>
        <taxon>Euteleostomi</taxon>
        <taxon>Actinopterygii</taxon>
        <taxon>Neopterygii</taxon>
        <taxon>Teleostei</taxon>
        <taxon>Ostariophysi</taxon>
        <taxon>Gymnotiformes</taxon>
        <taxon>Gymnotoidei</taxon>
        <taxon>Gymnotidae</taxon>
        <taxon>Electrophorus</taxon>
    </lineage>
</organism>
<reference evidence="5" key="3">
    <citation type="submission" date="2020-05" db="EMBL/GenBank/DDBJ databases">
        <title>Electrophorus electricus (electric eel) genome, fEleEle1, primary haplotype.</title>
        <authorList>
            <person name="Myers G."/>
            <person name="Meyer A."/>
            <person name="Fedrigo O."/>
            <person name="Formenti G."/>
            <person name="Rhie A."/>
            <person name="Tracey A."/>
            <person name="Sims Y."/>
            <person name="Jarvis E.D."/>
        </authorList>
    </citation>
    <scope>NUCLEOTIDE SEQUENCE [LARGE SCALE GENOMIC DNA]</scope>
</reference>
<evidence type="ECO:0000259" key="4">
    <source>
        <dbReference type="Pfam" id="PF24798"/>
    </source>
</evidence>